<dbReference type="InterPro" id="IPR038883">
    <property type="entry name" value="AN11006-like"/>
</dbReference>
<dbReference type="PANTHER" id="PTHR42085:SF2">
    <property type="entry name" value="F-BOX DOMAIN-CONTAINING PROTEIN"/>
    <property type="match status" value="1"/>
</dbReference>
<feature type="compositionally biased region" description="Acidic residues" evidence="1">
    <location>
        <begin position="38"/>
        <end position="66"/>
    </location>
</feature>
<organism evidence="2 3">
    <name type="scientific">Apiospora marii</name>
    <dbReference type="NCBI Taxonomy" id="335849"/>
    <lineage>
        <taxon>Eukaryota</taxon>
        <taxon>Fungi</taxon>
        <taxon>Dikarya</taxon>
        <taxon>Ascomycota</taxon>
        <taxon>Pezizomycotina</taxon>
        <taxon>Sordariomycetes</taxon>
        <taxon>Xylariomycetidae</taxon>
        <taxon>Amphisphaeriales</taxon>
        <taxon>Apiosporaceae</taxon>
        <taxon>Apiospora</taxon>
    </lineage>
</organism>
<evidence type="ECO:0000313" key="2">
    <source>
        <dbReference type="EMBL" id="KAK7998521.1"/>
    </source>
</evidence>
<comment type="caution">
    <text evidence="2">The sequence shown here is derived from an EMBL/GenBank/DDBJ whole genome shotgun (WGS) entry which is preliminary data.</text>
</comment>
<dbReference type="PANTHER" id="PTHR42085">
    <property type="entry name" value="F-BOX DOMAIN-CONTAINING PROTEIN"/>
    <property type="match status" value="1"/>
</dbReference>
<evidence type="ECO:0000256" key="1">
    <source>
        <dbReference type="SAM" id="MobiDB-lite"/>
    </source>
</evidence>
<evidence type="ECO:0000313" key="3">
    <source>
        <dbReference type="Proteomes" id="UP001396898"/>
    </source>
</evidence>
<gene>
    <name evidence="2" type="ORF">PG991_015000</name>
</gene>
<dbReference type="Proteomes" id="UP001396898">
    <property type="component" value="Unassembled WGS sequence"/>
</dbReference>
<feature type="region of interest" description="Disordered" evidence="1">
    <location>
        <begin position="34"/>
        <end position="105"/>
    </location>
</feature>
<protein>
    <submittedName>
        <fullName evidence="2">Uncharacterized protein</fullName>
    </submittedName>
</protein>
<proteinExistence type="predicted"/>
<reference evidence="2 3" key="1">
    <citation type="submission" date="2023-01" db="EMBL/GenBank/DDBJ databases">
        <title>Analysis of 21 Apiospora genomes using comparative genomics revels a genus with tremendous synthesis potential of carbohydrate active enzymes and secondary metabolites.</title>
        <authorList>
            <person name="Sorensen T."/>
        </authorList>
    </citation>
    <scope>NUCLEOTIDE SEQUENCE [LARGE SCALE GENOMIC DNA]</scope>
    <source>
        <strain evidence="2 3">CBS 20057</strain>
    </source>
</reference>
<dbReference type="EMBL" id="JAQQWI010000021">
    <property type="protein sequence ID" value="KAK7998521.1"/>
    <property type="molecule type" value="Genomic_DNA"/>
</dbReference>
<keyword evidence="3" id="KW-1185">Reference proteome</keyword>
<name>A0ABR1R2U3_9PEZI</name>
<accession>A0ABR1R2U3</accession>
<sequence length="294" mass="34414">MPVSFLDLPRELRDDVYKELFLIEDPVRLFICEKPSSPEDEWYTTDDDDDDDDDDEDDEDDEEDEDDHYHSVTVWSSDSSDNSDPNALPLFKKETPAKEGSPVLSDERDSLVLATSSRVCRSSRFRKEYYDDKNALLRVNRQVSQEAREYLYSHTQFVVSPDYRLCYDYFPTYPFWGGEALRKADGVCVLNTFFDTIGTNAQYTRHFWFKLSGFLEWELLGMCLALHDRCPSLQSLKIAEGRFLDPECALHHYDIIWNPVGRCLVDWMHMCPELLAEFFEELAKMLGLDRIILE</sequence>